<accession>A0A650EYJ4</accession>
<sequence length="210" mass="23005">MNENLTHIAILIDRSGSMGFIKDATERGLQEFLEEQKNIPGEVKVTLAEFNTKYNEVYHNVSLDAAKDYQIRPSGMTALYDGIGKIVSDKGAELRDMDEKSRPGKVIVLILTDGEENSSREWKQSQVKELLKQQQDVYSWTVVFLGANIDAERVGTGIGITRGSSLTYGANASDVKTAFAAASSYVGDTRTGLDAVFTDAQRSAAVENDK</sequence>
<dbReference type="KEGG" id="vg:77924499"/>
<gene>
    <name evidence="1" type="primary">131</name>
    <name evidence="1" type="ORF">SEA_FORZA_131</name>
</gene>
<reference evidence="1 2" key="1">
    <citation type="submission" date="2019-04" db="EMBL/GenBank/DDBJ databases">
        <authorList>
            <person name="Pope W.H."/>
            <person name="Garlena R.A."/>
            <person name="Russell D.A."/>
            <person name="Jacobs-Sera D."/>
            <person name="Hatfull G.F."/>
        </authorList>
    </citation>
    <scope>NUCLEOTIDE SEQUENCE [LARGE SCALE GENOMIC DNA]</scope>
</reference>
<evidence type="ECO:0008006" key="3">
    <source>
        <dbReference type="Google" id="ProtNLM"/>
    </source>
</evidence>
<evidence type="ECO:0000313" key="1">
    <source>
        <dbReference type="EMBL" id="QGT55124.1"/>
    </source>
</evidence>
<dbReference type="Gene3D" id="3.40.50.410">
    <property type="entry name" value="von Willebrand factor, type A domain"/>
    <property type="match status" value="1"/>
</dbReference>
<evidence type="ECO:0000313" key="2">
    <source>
        <dbReference type="Proteomes" id="UP000423482"/>
    </source>
</evidence>
<protein>
    <recommendedName>
        <fullName evidence="3">VWFA domain-containing protein</fullName>
    </recommendedName>
</protein>
<proteinExistence type="predicted"/>
<dbReference type="GeneID" id="77924499"/>
<dbReference type="SUPFAM" id="SSF53300">
    <property type="entry name" value="vWA-like"/>
    <property type="match status" value="1"/>
</dbReference>
<dbReference type="EMBL" id="MK814760">
    <property type="protein sequence ID" value="QGT55124.1"/>
    <property type="molecule type" value="Genomic_DNA"/>
</dbReference>
<organism evidence="1 2">
    <name type="scientific">Gordonia phage Forza</name>
    <dbReference type="NCBI Taxonomy" id="2571247"/>
    <lineage>
        <taxon>Viruses</taxon>
        <taxon>Duplodnaviria</taxon>
        <taxon>Heunggongvirae</taxon>
        <taxon>Uroviricota</taxon>
        <taxon>Caudoviricetes</taxon>
        <taxon>Forzavirus</taxon>
        <taxon>Forzavirus forza</taxon>
    </lineage>
</organism>
<dbReference type="InterPro" id="IPR036465">
    <property type="entry name" value="vWFA_dom_sf"/>
</dbReference>
<dbReference type="RefSeq" id="YP_010649011.1">
    <property type="nucleotide sequence ID" value="NC_070763.1"/>
</dbReference>
<name>A0A650EYJ4_9CAUD</name>
<keyword evidence="2" id="KW-1185">Reference proteome</keyword>
<dbReference type="CDD" id="cd00198">
    <property type="entry name" value="vWFA"/>
    <property type="match status" value="1"/>
</dbReference>
<dbReference type="Proteomes" id="UP000423482">
    <property type="component" value="Segment"/>
</dbReference>